<evidence type="ECO:0000256" key="1">
    <source>
        <dbReference type="SAM" id="MobiDB-lite"/>
    </source>
</evidence>
<feature type="region of interest" description="Disordered" evidence="1">
    <location>
        <begin position="268"/>
        <end position="312"/>
    </location>
</feature>
<organism evidence="2 3">
    <name type="scientific">Nocardia rhizosphaerae</name>
    <dbReference type="NCBI Taxonomy" id="1691571"/>
    <lineage>
        <taxon>Bacteria</taxon>
        <taxon>Bacillati</taxon>
        <taxon>Actinomycetota</taxon>
        <taxon>Actinomycetes</taxon>
        <taxon>Mycobacteriales</taxon>
        <taxon>Nocardiaceae</taxon>
        <taxon>Nocardia</taxon>
    </lineage>
</organism>
<keyword evidence="3" id="KW-1185">Reference proteome</keyword>
<dbReference type="InterPro" id="IPR004590">
    <property type="entry name" value="ssDNA_annealing_RecT"/>
</dbReference>
<comment type="caution">
    <text evidence="2">The sequence shown here is derived from an EMBL/GenBank/DDBJ whole genome shotgun (WGS) entry which is preliminary data.</text>
</comment>
<gene>
    <name evidence="2" type="primary">recT</name>
    <name evidence="2" type="ORF">ACFOW8_28860</name>
</gene>
<protein>
    <submittedName>
        <fullName evidence="2">Recombination protein RecT</fullName>
    </submittedName>
</protein>
<dbReference type="Pfam" id="PF03837">
    <property type="entry name" value="RecT"/>
    <property type="match status" value="1"/>
</dbReference>
<sequence>MARNLTERIEASQELVAHDEQKPPSLQQQIRNMEQQFALAMPRGGEAAQLVRDALTCLRQTPKLAECDNASILGSLMTCAQLGLRPGVLGHAWLLPFWDSRFEWRDDRGRQRNGGMRAQLVIGYQGLVELAHRSGKISSLIARTVYANDTFDVDYGLADSLIHKPNLKGSRGNIVAFYAIAKFTTGGHAFLVMTYEEMIEYRDQHAKARRKDKSIFGPWIDNFEGMAHKTVVRQLSKWMPKSTEFARAIEHDEAVRVDITPDAIDRPIHVEVDPDDPNVIDAETADPTATDDGQATDAPSDYYDGIPLPDGE</sequence>
<reference evidence="3" key="1">
    <citation type="journal article" date="2019" name="Int. J. Syst. Evol. Microbiol.">
        <title>The Global Catalogue of Microorganisms (GCM) 10K type strain sequencing project: providing services to taxonomists for standard genome sequencing and annotation.</title>
        <authorList>
            <consortium name="The Broad Institute Genomics Platform"/>
            <consortium name="The Broad Institute Genome Sequencing Center for Infectious Disease"/>
            <person name="Wu L."/>
            <person name="Ma J."/>
        </authorList>
    </citation>
    <scope>NUCLEOTIDE SEQUENCE [LARGE SCALE GENOMIC DNA]</scope>
    <source>
        <strain evidence="3">CGMCC 4.7204</strain>
    </source>
</reference>
<dbReference type="NCBIfam" id="NF007351">
    <property type="entry name" value="PRK09846.1"/>
    <property type="match status" value="1"/>
</dbReference>
<evidence type="ECO:0000313" key="3">
    <source>
        <dbReference type="Proteomes" id="UP001595767"/>
    </source>
</evidence>
<dbReference type="Proteomes" id="UP001595767">
    <property type="component" value="Unassembled WGS sequence"/>
</dbReference>
<evidence type="ECO:0000313" key="2">
    <source>
        <dbReference type="EMBL" id="MFC4128948.1"/>
    </source>
</evidence>
<name>A0ABV8LEM2_9NOCA</name>
<feature type="compositionally biased region" description="Low complexity" evidence="1">
    <location>
        <begin position="281"/>
        <end position="292"/>
    </location>
</feature>
<dbReference type="RefSeq" id="WP_378554834.1">
    <property type="nucleotide sequence ID" value="NZ_JBHSBA010000018.1"/>
</dbReference>
<accession>A0ABV8LEM2</accession>
<dbReference type="NCBIfam" id="TIGR00616">
    <property type="entry name" value="rect"/>
    <property type="match status" value="1"/>
</dbReference>
<proteinExistence type="predicted"/>
<dbReference type="EMBL" id="JBHSBA010000018">
    <property type="protein sequence ID" value="MFC4128948.1"/>
    <property type="molecule type" value="Genomic_DNA"/>
</dbReference>
<dbReference type="InterPro" id="IPR018330">
    <property type="entry name" value="RecT_fam"/>
</dbReference>